<accession>A0A914IDV3</accession>
<reference evidence="2" key="1">
    <citation type="submission" date="2022-11" db="UniProtKB">
        <authorList>
            <consortium name="WormBaseParasite"/>
        </authorList>
    </citation>
    <scope>IDENTIFICATION</scope>
</reference>
<dbReference type="WBParaSite" id="Gr19_v10_g9312.t1">
    <property type="protein sequence ID" value="Gr19_v10_g9312.t1"/>
    <property type="gene ID" value="Gr19_v10_g9312"/>
</dbReference>
<evidence type="ECO:0000313" key="2">
    <source>
        <dbReference type="WBParaSite" id="Gr19_v10_g9312.t1"/>
    </source>
</evidence>
<name>A0A914IDV3_GLORO</name>
<organism evidence="1 2">
    <name type="scientific">Globodera rostochiensis</name>
    <name type="common">Golden nematode worm</name>
    <name type="synonym">Heterodera rostochiensis</name>
    <dbReference type="NCBI Taxonomy" id="31243"/>
    <lineage>
        <taxon>Eukaryota</taxon>
        <taxon>Metazoa</taxon>
        <taxon>Ecdysozoa</taxon>
        <taxon>Nematoda</taxon>
        <taxon>Chromadorea</taxon>
        <taxon>Rhabditida</taxon>
        <taxon>Tylenchina</taxon>
        <taxon>Tylenchomorpha</taxon>
        <taxon>Tylenchoidea</taxon>
        <taxon>Heteroderidae</taxon>
        <taxon>Heteroderinae</taxon>
        <taxon>Globodera</taxon>
    </lineage>
</organism>
<evidence type="ECO:0000313" key="1">
    <source>
        <dbReference type="Proteomes" id="UP000887572"/>
    </source>
</evidence>
<dbReference type="AlphaFoldDB" id="A0A914IDV3"/>
<sequence>MAEYVNIGTDLSSCDDANPNVKVRIAESGVQFIGQNGINMPIYEIERLNSASKTAFNVNMSNKTVRPISQGHTENDDPQFNHRTNRIFYNCHDTWRSQSTSFSSQVEEMEPKQLTFAPRHLRRKPKIDICDAEICDAGKILLLGRDKCAATFAP</sequence>
<protein>
    <submittedName>
        <fullName evidence="2">Uncharacterized protein</fullName>
    </submittedName>
</protein>
<proteinExistence type="predicted"/>
<dbReference type="Proteomes" id="UP000887572">
    <property type="component" value="Unplaced"/>
</dbReference>
<keyword evidence="1" id="KW-1185">Reference proteome</keyword>